<dbReference type="InterPro" id="IPR033985">
    <property type="entry name" value="SusD-like_N"/>
</dbReference>
<evidence type="ECO:0000259" key="6">
    <source>
        <dbReference type="Pfam" id="PF07980"/>
    </source>
</evidence>
<evidence type="ECO:0000313" key="8">
    <source>
        <dbReference type="EMBL" id="SHI70753.1"/>
    </source>
</evidence>
<protein>
    <submittedName>
        <fullName evidence="8">Starch-binding associating with outer membrane</fullName>
    </submittedName>
</protein>
<evidence type="ECO:0000259" key="7">
    <source>
        <dbReference type="Pfam" id="PF14322"/>
    </source>
</evidence>
<dbReference type="GO" id="GO:0009279">
    <property type="term" value="C:cell outer membrane"/>
    <property type="evidence" value="ECO:0007669"/>
    <property type="project" value="UniProtKB-SubCell"/>
</dbReference>
<keyword evidence="3" id="KW-0732">Signal</keyword>
<dbReference type="SUPFAM" id="SSF48452">
    <property type="entry name" value="TPR-like"/>
    <property type="match status" value="1"/>
</dbReference>
<dbReference type="RefSeq" id="WP_072989561.1">
    <property type="nucleotide sequence ID" value="NZ_FQYU01000001.1"/>
</dbReference>
<gene>
    <name evidence="8" type="ORF">SAMN04488513_1011051</name>
</gene>
<keyword evidence="4" id="KW-0472">Membrane</keyword>
<dbReference type="STRING" id="192903.SAMN04488513_1011051"/>
<evidence type="ECO:0000256" key="1">
    <source>
        <dbReference type="ARBA" id="ARBA00004442"/>
    </source>
</evidence>
<dbReference type="Proteomes" id="UP000184543">
    <property type="component" value="Unassembled WGS sequence"/>
</dbReference>
<keyword evidence="9" id="KW-1185">Reference proteome</keyword>
<dbReference type="Pfam" id="PF07980">
    <property type="entry name" value="SusD_RagB"/>
    <property type="match status" value="1"/>
</dbReference>
<feature type="domain" description="SusD-like N-terminal" evidence="7">
    <location>
        <begin position="113"/>
        <end position="232"/>
    </location>
</feature>
<organism evidence="8 9">
    <name type="scientific">Pseudozobellia thermophila</name>
    <dbReference type="NCBI Taxonomy" id="192903"/>
    <lineage>
        <taxon>Bacteria</taxon>
        <taxon>Pseudomonadati</taxon>
        <taxon>Bacteroidota</taxon>
        <taxon>Flavobacteriia</taxon>
        <taxon>Flavobacteriales</taxon>
        <taxon>Flavobacteriaceae</taxon>
        <taxon>Pseudozobellia</taxon>
    </lineage>
</organism>
<evidence type="ECO:0000256" key="3">
    <source>
        <dbReference type="ARBA" id="ARBA00022729"/>
    </source>
</evidence>
<dbReference type="InterPro" id="IPR011990">
    <property type="entry name" value="TPR-like_helical_dom_sf"/>
</dbReference>
<name>A0A1M6DC47_9FLAO</name>
<feature type="domain" description="RagB/SusD" evidence="6">
    <location>
        <begin position="283"/>
        <end position="537"/>
    </location>
</feature>
<reference evidence="9" key="1">
    <citation type="submission" date="2016-11" db="EMBL/GenBank/DDBJ databases">
        <authorList>
            <person name="Varghese N."/>
            <person name="Submissions S."/>
        </authorList>
    </citation>
    <scope>NUCLEOTIDE SEQUENCE [LARGE SCALE GENOMIC DNA]</scope>
    <source>
        <strain evidence="9">DSM 19858</strain>
    </source>
</reference>
<dbReference type="Gene3D" id="1.25.40.390">
    <property type="match status" value="1"/>
</dbReference>
<evidence type="ECO:0000256" key="5">
    <source>
        <dbReference type="ARBA" id="ARBA00023237"/>
    </source>
</evidence>
<keyword evidence="5" id="KW-0998">Cell outer membrane</keyword>
<dbReference type="AlphaFoldDB" id="A0A1M6DC47"/>
<evidence type="ECO:0000256" key="4">
    <source>
        <dbReference type="ARBA" id="ARBA00023136"/>
    </source>
</evidence>
<dbReference type="OrthoDB" id="5694214at2"/>
<dbReference type="EMBL" id="FQYU01000001">
    <property type="protein sequence ID" value="SHI70753.1"/>
    <property type="molecule type" value="Genomic_DNA"/>
</dbReference>
<dbReference type="InterPro" id="IPR012944">
    <property type="entry name" value="SusD_RagB_dom"/>
</dbReference>
<sequence length="538" mass="60989">MKNRDRYTFLKRLFTLVMTLALVSSCDDDLLEDKLLSDTSVDFLYSTPEGLESAVVGLYTLNREIYQDLSLNGTIPLILQAKSDLGVGITGEVSLYSRLLWGASLGDYGTTAGISAYWVRNYKIVDRANAIIKGAEELDNIDSELKNQILAEAKCMRAQAYFTLYRLFNNIYITTEPTTPENAFEVPQDKSSVDDIFALLRSDLDFAIENLDYTTEQFGRWNQGAARHLRAKVAMWENDWSEAVDQTEAVLNSGSYSLAPTTKDVFAGELDHGETLFAINFEKETIGGGGPHIMNWNMVSSYADAPGLVHSVENGGSGAGFISLNNYMIDLLNEDPNDDRKDNTYYIFSYAYNDESTLPEGKVLGDPLDLYENSDTDQNEFMLYYRRQNPGVLKFFDENVEPTDRNHYKNIMVYRLAETYLIAAEAQMMLGNNAKALEHLNTVRARANAAPVSSIDLQTVLDERARELGFEGQRWYTLKRTGKLYEFLLDHMNNDNMNESYPEGNPKTILREYMQNWPIPQEQMDLLGPNYPQNEGYN</sequence>
<comment type="subcellular location">
    <subcellularLocation>
        <location evidence="1">Cell outer membrane</location>
    </subcellularLocation>
</comment>
<comment type="similarity">
    <text evidence="2">Belongs to the SusD family.</text>
</comment>
<dbReference type="Pfam" id="PF14322">
    <property type="entry name" value="SusD-like_3"/>
    <property type="match status" value="1"/>
</dbReference>
<accession>A0A1M6DC47</accession>
<proteinExistence type="inferred from homology"/>
<evidence type="ECO:0000256" key="2">
    <source>
        <dbReference type="ARBA" id="ARBA00006275"/>
    </source>
</evidence>
<evidence type="ECO:0000313" key="9">
    <source>
        <dbReference type="Proteomes" id="UP000184543"/>
    </source>
</evidence>
<dbReference type="PROSITE" id="PS51257">
    <property type="entry name" value="PROKAR_LIPOPROTEIN"/>
    <property type="match status" value="1"/>
</dbReference>